<name>G4D388_9FIRM</name>
<dbReference type="SUPFAM" id="SSF55816">
    <property type="entry name" value="5'-nucleotidase (syn. UDP-sugar hydrolase), C-terminal domain"/>
    <property type="match status" value="1"/>
</dbReference>
<dbReference type="GO" id="GO:0000166">
    <property type="term" value="F:nucleotide binding"/>
    <property type="evidence" value="ECO:0007669"/>
    <property type="project" value="UniProtKB-KW"/>
</dbReference>
<dbReference type="InterPro" id="IPR029052">
    <property type="entry name" value="Metallo-depent_PP-like"/>
</dbReference>
<dbReference type="Proteomes" id="UP000003422">
    <property type="component" value="Unassembled WGS sequence"/>
</dbReference>
<dbReference type="EC" id="3.1.3.5" evidence="3"/>
<dbReference type="Gene3D" id="3.60.21.10">
    <property type="match status" value="1"/>
</dbReference>
<keyword evidence="1 3" id="KW-0378">Hydrolase</keyword>
<dbReference type="InterPro" id="IPR036907">
    <property type="entry name" value="5'-Nucleotdase_C_sf"/>
</dbReference>
<keyword evidence="4" id="KW-1185">Reference proteome</keyword>
<dbReference type="InterPro" id="IPR006179">
    <property type="entry name" value="5_nucleotidase/apyrase"/>
</dbReference>
<organism evidence="3 4">
    <name type="scientific">Peptoniphilus indolicus ATCC 29427</name>
    <dbReference type="NCBI Taxonomy" id="997350"/>
    <lineage>
        <taxon>Bacteria</taxon>
        <taxon>Bacillati</taxon>
        <taxon>Bacillota</taxon>
        <taxon>Tissierellia</taxon>
        <taxon>Tissierellales</taxon>
        <taxon>Peptoniphilaceae</taxon>
        <taxon>Peptoniphilus</taxon>
    </lineage>
</organism>
<dbReference type="HOGENOM" id="CLU_005854_7_3_9"/>
<dbReference type="GO" id="GO:0009166">
    <property type="term" value="P:nucleotide catabolic process"/>
    <property type="evidence" value="ECO:0007669"/>
    <property type="project" value="InterPro"/>
</dbReference>
<dbReference type="PANTHER" id="PTHR11575:SF24">
    <property type="entry name" value="5'-NUCLEOTIDASE"/>
    <property type="match status" value="1"/>
</dbReference>
<dbReference type="SUPFAM" id="SSF56300">
    <property type="entry name" value="Metallo-dependent phosphatases"/>
    <property type="match status" value="1"/>
</dbReference>
<dbReference type="InterPro" id="IPR008334">
    <property type="entry name" value="5'-Nucleotdase_C"/>
</dbReference>
<dbReference type="PATRIC" id="fig|997350.3.peg.826"/>
<dbReference type="eggNOG" id="COG0737">
    <property type="taxonomic scope" value="Bacteria"/>
</dbReference>
<evidence type="ECO:0000313" key="3">
    <source>
        <dbReference type="EMBL" id="EGY80001.1"/>
    </source>
</evidence>
<accession>G4D388</accession>
<dbReference type="AlphaFoldDB" id="G4D388"/>
<gene>
    <name evidence="3" type="ORF">HMPREF9129_0856</name>
</gene>
<reference evidence="3 4" key="1">
    <citation type="submission" date="2011-06" db="EMBL/GenBank/DDBJ databases">
        <authorList>
            <person name="Muzny D."/>
            <person name="Qin X."/>
            <person name="Deng J."/>
            <person name="Jiang H."/>
            <person name="Liu Y."/>
            <person name="Qu J."/>
            <person name="Song X.-Z."/>
            <person name="Zhang L."/>
            <person name="Thornton R."/>
            <person name="Coyle M."/>
            <person name="Francisco L."/>
            <person name="Jackson L."/>
            <person name="Javaid M."/>
            <person name="Korchina V."/>
            <person name="Kovar C."/>
            <person name="Mata R."/>
            <person name="Mathew T."/>
            <person name="Ngo R."/>
            <person name="Nguyen L."/>
            <person name="Nguyen N."/>
            <person name="Okwuonu G."/>
            <person name="Ongeri F."/>
            <person name="Pham C."/>
            <person name="Simmons D."/>
            <person name="Wilczek-Boney K."/>
            <person name="Hale W."/>
            <person name="Jakkamsetti A."/>
            <person name="Pham P."/>
            <person name="Ruth R."/>
            <person name="San Lucas F."/>
            <person name="Warren J."/>
            <person name="Zhang J."/>
            <person name="Zhao Z."/>
            <person name="Zhou C."/>
            <person name="Zhu D."/>
            <person name="Lee S."/>
            <person name="Bess C."/>
            <person name="Blankenburg K."/>
            <person name="Forbes L."/>
            <person name="Fu Q."/>
            <person name="Gubbala S."/>
            <person name="Hirani K."/>
            <person name="Jayaseelan J.C."/>
            <person name="Lara F."/>
            <person name="Munidasa M."/>
            <person name="Palculict T."/>
            <person name="Patil S."/>
            <person name="Pu L.-L."/>
            <person name="Saada N."/>
            <person name="Tang L."/>
            <person name="Weissenberger G."/>
            <person name="Zhu Y."/>
            <person name="Hemphill L."/>
            <person name="Shang Y."/>
            <person name="Youmans B."/>
            <person name="Ayvaz T."/>
            <person name="Ross M."/>
            <person name="Santibanez J."/>
            <person name="Aqrawi P."/>
            <person name="Gross S."/>
            <person name="Joshi V."/>
            <person name="Fowler G."/>
            <person name="Nazareth L."/>
            <person name="Reid J."/>
            <person name="Worley K."/>
            <person name="Petrosino J."/>
            <person name="Highlander S."/>
            <person name="Gibbs R."/>
        </authorList>
    </citation>
    <scope>NUCLEOTIDE SEQUENCE [LARGE SCALE GENOMIC DNA]</scope>
    <source>
        <strain evidence="3 4">ATCC 29427</strain>
    </source>
</reference>
<dbReference type="Pfam" id="PF02872">
    <property type="entry name" value="5_nucleotid_C"/>
    <property type="match status" value="1"/>
</dbReference>
<dbReference type="Gene3D" id="3.90.780.10">
    <property type="entry name" value="5'-Nucleotidase, C-terminal domain"/>
    <property type="match status" value="1"/>
</dbReference>
<proteinExistence type="inferred from homology"/>
<evidence type="ECO:0000256" key="1">
    <source>
        <dbReference type="RuleBase" id="RU362119"/>
    </source>
</evidence>
<evidence type="ECO:0000259" key="2">
    <source>
        <dbReference type="Pfam" id="PF02872"/>
    </source>
</evidence>
<comment type="caution">
    <text evidence="3">The sequence shown here is derived from an EMBL/GenBank/DDBJ whole genome shotgun (WGS) entry which is preliminary data.</text>
</comment>
<protein>
    <submittedName>
        <fullName evidence="3">5'-nucleotidase</fullName>
        <ecNumber evidence="3">3.1.3.5</ecNumber>
    </submittedName>
</protein>
<dbReference type="STRING" id="997350.HMPREF9129_0856"/>
<keyword evidence="1" id="KW-0547">Nucleotide-binding</keyword>
<evidence type="ECO:0000313" key="4">
    <source>
        <dbReference type="Proteomes" id="UP000003422"/>
    </source>
</evidence>
<dbReference type="PRINTS" id="PR01607">
    <property type="entry name" value="APYRASEFAMLY"/>
</dbReference>
<dbReference type="GO" id="GO:0008253">
    <property type="term" value="F:5'-nucleotidase activity"/>
    <property type="evidence" value="ECO:0007669"/>
    <property type="project" value="UniProtKB-EC"/>
</dbReference>
<dbReference type="EMBL" id="AGBB01000076">
    <property type="protein sequence ID" value="EGY80001.1"/>
    <property type="molecule type" value="Genomic_DNA"/>
</dbReference>
<dbReference type="PANTHER" id="PTHR11575">
    <property type="entry name" value="5'-NUCLEOTIDASE-RELATED"/>
    <property type="match status" value="1"/>
</dbReference>
<sequence length="377" mass="41639">MGKTIYDYRKNNLKIGVIGLAHPETATLTKAEYVAGYEFRDPVKSAQEWVDYLKAGKAKEGTPDIIIALTHLDSDQKSDTKEITGNAAKLANEVKGLNCVLSAHSHRTVSGKVNDVSILQAYCYGRAIGQVDIKVDDQKKVSIDTQVLEGNRIKSNIIKDNATEKFYTELQEELKPIKGELLGEATAEFTHDRKTKGSNTLLGYWACEVMAEKGKAQIAIQNGGGLRRTMEKGQITMGDLYEIMPFDNYLVVMDLKGADLIKAIDHGIDMPKTTDGAFSGLVVEYDPAKPYGEKITKITLTDGTPIEMEKTYRVVTNDFMFTGGDGYDFSKATNVDETYVPIRDALVEKIKESKKITPKPIDYIKAVTQTAETKKAA</sequence>
<dbReference type="RefSeq" id="WP_004820629.1">
    <property type="nucleotide sequence ID" value="NZ_JH165061.1"/>
</dbReference>
<comment type="similarity">
    <text evidence="1">Belongs to the 5'-nucleotidase family.</text>
</comment>
<feature type="domain" description="5'-Nucleotidase C-terminal" evidence="2">
    <location>
        <begin position="186"/>
        <end position="328"/>
    </location>
</feature>